<dbReference type="InterPro" id="IPR016161">
    <property type="entry name" value="Ald_DH/histidinol_DH"/>
</dbReference>
<protein>
    <recommendedName>
        <fullName evidence="6">3-sulfolactaldehyde dehydrogenase</fullName>
        <ecNumber evidence="5">1.2.1.97</ecNumber>
    </recommendedName>
</protein>
<comment type="caution">
    <text evidence="10">The sequence shown here is derived from an EMBL/GenBank/DDBJ whole genome shotgun (WGS) entry which is preliminary data.</text>
</comment>
<evidence type="ECO:0000256" key="3">
    <source>
        <dbReference type="ARBA" id="ARBA00050326"/>
    </source>
</evidence>
<dbReference type="EC" id="1.2.1.97" evidence="5"/>
<dbReference type="SUPFAM" id="SSF53720">
    <property type="entry name" value="ALDH-like"/>
    <property type="match status" value="1"/>
</dbReference>
<feature type="active site" evidence="7">
    <location>
        <position position="256"/>
    </location>
</feature>
<dbReference type="PANTHER" id="PTHR11699">
    <property type="entry name" value="ALDEHYDE DEHYDROGENASE-RELATED"/>
    <property type="match status" value="1"/>
</dbReference>
<evidence type="ECO:0000313" key="10">
    <source>
        <dbReference type="EMBL" id="MCL7745762.1"/>
    </source>
</evidence>
<dbReference type="EMBL" id="JAKRYL010000001">
    <property type="protein sequence ID" value="MCL7745762.1"/>
    <property type="molecule type" value="Genomic_DNA"/>
</dbReference>
<sequence>MSTTFKIGKLLINGIARGASNGEYMDVKNPATNEVIDQIPLATPEDVEEALDVAQTGKVVWANTPTHERYDILVRYANLLQEKKAELAEILTRENGKPLAQSEAEVDTGTRLFKGFAEKSKSLYGISAPLDAQAGLEKDIFFTRREPIGVMGAILPFNFPIDLFTHKVAPALAAGNAVVIKPASEAPLTVIRLVELLHEAGVPESVIQVVTGRGSVVGEILASSPKVDIVSMTGDTNTGIHVAQNAAKNLSRTFLELGGNDALVVFDDADIEEAVDHALFGRMWANGQCCCANKRIIVQNNVMGDFTDLILQKVQEYKLGDPFQADVKVGPLINEKAAKTVWSQVNQTVDAGAEVIYGGKREDNCFYMPTILANVTKDMEVARDLEIFGPVVPLISFESDEEAIEIANNSIYGLSGSVFTKNIQRAMNASFKMKTGQVAINGTGLYRPDVSAFGGYKMSGVGREGLSVTLEELTQVKNIAIRNALL</sequence>
<dbReference type="InterPro" id="IPR015590">
    <property type="entry name" value="Aldehyde_DH_dom"/>
</dbReference>
<organism evidence="10 11">
    <name type="scientific">Halalkalibacter alkaliphilus</name>
    <dbReference type="NCBI Taxonomy" id="2917993"/>
    <lineage>
        <taxon>Bacteria</taxon>
        <taxon>Bacillati</taxon>
        <taxon>Bacillota</taxon>
        <taxon>Bacilli</taxon>
        <taxon>Bacillales</taxon>
        <taxon>Bacillaceae</taxon>
        <taxon>Halalkalibacter</taxon>
    </lineage>
</organism>
<evidence type="ECO:0000256" key="4">
    <source>
        <dbReference type="ARBA" id="ARBA00054572"/>
    </source>
</evidence>
<evidence type="ECO:0000256" key="2">
    <source>
        <dbReference type="ARBA" id="ARBA00023002"/>
    </source>
</evidence>
<keyword evidence="11" id="KW-1185">Reference proteome</keyword>
<dbReference type="PROSITE" id="PS00687">
    <property type="entry name" value="ALDEHYDE_DEHYDR_GLU"/>
    <property type="match status" value="1"/>
</dbReference>
<accession>A0A9X1ZY29</accession>
<feature type="domain" description="Aldehyde dehydrogenase" evidence="9">
    <location>
        <begin position="21"/>
        <end position="479"/>
    </location>
</feature>
<dbReference type="Pfam" id="PF00171">
    <property type="entry name" value="Aldedh"/>
    <property type="match status" value="1"/>
</dbReference>
<evidence type="ECO:0000256" key="6">
    <source>
        <dbReference type="ARBA" id="ARBA00067277"/>
    </source>
</evidence>
<dbReference type="RefSeq" id="WP_250094690.1">
    <property type="nucleotide sequence ID" value="NZ_JAKRYL010000001.1"/>
</dbReference>
<evidence type="ECO:0000313" key="11">
    <source>
        <dbReference type="Proteomes" id="UP001139150"/>
    </source>
</evidence>
<dbReference type="AlphaFoldDB" id="A0A9X1ZY29"/>
<comment type="function">
    <text evidence="4">Part of the sulfo-TAL (or sulfo-SFT) pathway, a D-sulfoquinovose degradation pathway that produces sulfolactate (SL). Catalyzes the oxidation of 3-sulfolactaldehyde (SLA) to sulfolactate (SL).</text>
</comment>
<dbReference type="InterPro" id="IPR016163">
    <property type="entry name" value="Ald_DH_C"/>
</dbReference>
<dbReference type="FunFam" id="3.40.605.10:FF:000007">
    <property type="entry name" value="NAD/NADP-dependent betaine aldehyde dehydrogenase"/>
    <property type="match status" value="1"/>
</dbReference>
<dbReference type="GO" id="GO:0016620">
    <property type="term" value="F:oxidoreductase activity, acting on the aldehyde or oxo group of donors, NAD or NADP as acceptor"/>
    <property type="evidence" value="ECO:0007669"/>
    <property type="project" value="InterPro"/>
</dbReference>
<evidence type="ECO:0000259" key="9">
    <source>
        <dbReference type="Pfam" id="PF00171"/>
    </source>
</evidence>
<dbReference type="InterPro" id="IPR016162">
    <property type="entry name" value="Ald_DH_N"/>
</dbReference>
<dbReference type="Proteomes" id="UP001139150">
    <property type="component" value="Unassembled WGS sequence"/>
</dbReference>
<evidence type="ECO:0000256" key="8">
    <source>
        <dbReference type="RuleBase" id="RU003345"/>
    </source>
</evidence>
<evidence type="ECO:0000256" key="7">
    <source>
        <dbReference type="PROSITE-ProRule" id="PRU10007"/>
    </source>
</evidence>
<dbReference type="InterPro" id="IPR029510">
    <property type="entry name" value="Ald_DH_CS_GLU"/>
</dbReference>
<comment type="catalytic activity">
    <reaction evidence="3">
        <text>(2S)-3-sulfolactaldehyde + NAD(+) + H2O = (2S)-3-sulfolactate + NADH + 2 H(+)</text>
        <dbReference type="Rhea" id="RHEA:47932"/>
        <dbReference type="ChEBI" id="CHEBI:15377"/>
        <dbReference type="ChEBI" id="CHEBI:15378"/>
        <dbReference type="ChEBI" id="CHEBI:57540"/>
        <dbReference type="ChEBI" id="CHEBI:57945"/>
        <dbReference type="ChEBI" id="CHEBI:61289"/>
        <dbReference type="ChEBI" id="CHEBI:90109"/>
        <dbReference type="EC" id="1.2.1.97"/>
    </reaction>
    <physiologicalReaction direction="left-to-right" evidence="3">
        <dbReference type="Rhea" id="RHEA:47933"/>
    </physiologicalReaction>
</comment>
<dbReference type="Gene3D" id="3.40.309.10">
    <property type="entry name" value="Aldehyde Dehydrogenase, Chain A, domain 2"/>
    <property type="match status" value="1"/>
</dbReference>
<name>A0A9X1ZY29_9BACI</name>
<keyword evidence="2 8" id="KW-0560">Oxidoreductase</keyword>
<proteinExistence type="inferred from homology"/>
<comment type="similarity">
    <text evidence="1 8">Belongs to the aldehyde dehydrogenase family.</text>
</comment>
<reference evidence="10" key="1">
    <citation type="submission" date="2022-02" db="EMBL/GenBank/DDBJ databases">
        <title>Halalkalibacter sp. nov. isolated from Lonar Lake, India.</title>
        <authorList>
            <person name="Joshi A."/>
            <person name="Thite S."/>
            <person name="Lodha T."/>
        </authorList>
    </citation>
    <scope>NUCLEOTIDE SEQUENCE</scope>
    <source>
        <strain evidence="10">MEB205</strain>
    </source>
</reference>
<dbReference type="FunFam" id="3.40.309.10:FF:000009">
    <property type="entry name" value="Aldehyde dehydrogenase A"/>
    <property type="match status" value="1"/>
</dbReference>
<evidence type="ECO:0000256" key="1">
    <source>
        <dbReference type="ARBA" id="ARBA00009986"/>
    </source>
</evidence>
<dbReference type="Gene3D" id="3.40.605.10">
    <property type="entry name" value="Aldehyde Dehydrogenase, Chain A, domain 1"/>
    <property type="match status" value="1"/>
</dbReference>
<evidence type="ECO:0000256" key="5">
    <source>
        <dbReference type="ARBA" id="ARBA00066984"/>
    </source>
</evidence>
<gene>
    <name evidence="10" type="ORF">MF646_01390</name>
</gene>